<feature type="compositionally biased region" description="Low complexity" evidence="1">
    <location>
        <begin position="395"/>
        <end position="404"/>
    </location>
</feature>
<feature type="compositionally biased region" description="Low complexity" evidence="1">
    <location>
        <begin position="736"/>
        <end position="752"/>
    </location>
</feature>
<feature type="compositionally biased region" description="Polar residues" evidence="1">
    <location>
        <begin position="24"/>
        <end position="35"/>
    </location>
</feature>
<feature type="compositionally biased region" description="Polar residues" evidence="1">
    <location>
        <begin position="8"/>
        <end position="18"/>
    </location>
</feature>
<feature type="region of interest" description="Disordered" evidence="1">
    <location>
        <begin position="596"/>
        <end position="617"/>
    </location>
</feature>
<evidence type="ECO:0000313" key="2">
    <source>
        <dbReference type="EMBL" id="OCH90894.1"/>
    </source>
</evidence>
<dbReference type="AlphaFoldDB" id="A0A8E2DME1"/>
<feature type="compositionally biased region" description="Basic and acidic residues" evidence="1">
    <location>
        <begin position="47"/>
        <end position="56"/>
    </location>
</feature>
<feature type="compositionally biased region" description="Basic and acidic residues" evidence="1">
    <location>
        <begin position="706"/>
        <end position="735"/>
    </location>
</feature>
<proteinExistence type="predicted"/>
<feature type="compositionally biased region" description="Low complexity" evidence="1">
    <location>
        <begin position="283"/>
        <end position="317"/>
    </location>
</feature>
<gene>
    <name evidence="2" type="ORF">OBBRIDRAFT_776091</name>
</gene>
<keyword evidence="3" id="KW-1185">Reference proteome</keyword>
<evidence type="ECO:0000256" key="1">
    <source>
        <dbReference type="SAM" id="MobiDB-lite"/>
    </source>
</evidence>
<dbReference type="Proteomes" id="UP000250043">
    <property type="component" value="Unassembled WGS sequence"/>
</dbReference>
<sequence length="752" mass="80495">MPAERDGMTTQPPQSLPSFAQAFSIPTLTRISAGSNALPPIHSRSPQPERDPHPPSDHNSPAMAALETRSTTRKRLHAESAAADEDERSGSEDHKPPHVARIKEETDHDALSPPQPTPAEQSRSDSARAPSPSRPSSSKRRRVTITGISHPINTDVRPSSSDGSNLPISPAVMGLSIARDDPAAIEQMRSMLTVKQKQKALIEQRRGSTAGIVSTGPPVVNVVNPLATSDDRHAPSKPLPARRSPLLPGTRGGHRHSIAVPLTSVPHTSVNVTADHRHTNSSPHVVQGQQHHPHPHASTSESHSHPHPASATAATHALPPPPISFARRRAGRQQGGVKGKPADILISPRDPQADKLQPSVQSAPPVPRAGQSQLSLGKFSGMALPTLPSVIGSQSTTRVTSSRVPPTPTRLGMPRTAGFPVHPQGVPGGIPGRSPPNASIPIATTLVPPTPATLQHPGYTGERSAFLAPFELFYDALSDSKQLKNWLSEQLQKSHGLIVQLQRQQEHMEETVNALVDKRVAVMREEIYGLHRRVEELEHALRIARGPSYSYSPNMGSKGKAKANGVSIAPVVSESYTFPPVDPSIRRPEPIRQALSPVSLDRDNESRSFPGSPVPFDVGRRLSVSAIRMDPRSPAAVEASPQRGLQPPVSREREQHPHGLQPPGAQGRGAWSPGSTRAAVASSSSREVGHSPERMGLGRKSPARHSPSERHVTWEGAHESPISRDGRHDAARKEPAAVSPSRVVVRSPSGDA</sequence>
<organism evidence="2 3">
    <name type="scientific">Obba rivulosa</name>
    <dbReference type="NCBI Taxonomy" id="1052685"/>
    <lineage>
        <taxon>Eukaryota</taxon>
        <taxon>Fungi</taxon>
        <taxon>Dikarya</taxon>
        <taxon>Basidiomycota</taxon>
        <taxon>Agaricomycotina</taxon>
        <taxon>Agaricomycetes</taxon>
        <taxon>Polyporales</taxon>
        <taxon>Gelatoporiaceae</taxon>
        <taxon>Obba</taxon>
    </lineage>
</organism>
<accession>A0A8E2DME1</accession>
<evidence type="ECO:0000313" key="3">
    <source>
        <dbReference type="Proteomes" id="UP000250043"/>
    </source>
</evidence>
<dbReference type="EMBL" id="KV722395">
    <property type="protein sequence ID" value="OCH90894.1"/>
    <property type="molecule type" value="Genomic_DNA"/>
</dbReference>
<feature type="compositionally biased region" description="Low complexity" evidence="1">
    <location>
        <begin position="127"/>
        <end position="136"/>
    </location>
</feature>
<feature type="region of interest" description="Disordered" evidence="1">
    <location>
        <begin position="1"/>
        <end position="165"/>
    </location>
</feature>
<feature type="compositionally biased region" description="Basic and acidic residues" evidence="1">
    <location>
        <begin position="88"/>
        <end position="110"/>
    </location>
</feature>
<name>A0A8E2DME1_9APHY</name>
<reference evidence="2 3" key="1">
    <citation type="submission" date="2016-07" db="EMBL/GenBank/DDBJ databases">
        <title>Draft genome of the white-rot fungus Obba rivulosa 3A-2.</title>
        <authorList>
            <consortium name="DOE Joint Genome Institute"/>
            <person name="Miettinen O."/>
            <person name="Riley R."/>
            <person name="Acob R."/>
            <person name="Barry K."/>
            <person name="Cullen D."/>
            <person name="De Vries R."/>
            <person name="Hainaut M."/>
            <person name="Hatakka A."/>
            <person name="Henrissat B."/>
            <person name="Hilden K."/>
            <person name="Kuo R."/>
            <person name="Labutti K."/>
            <person name="Lipzen A."/>
            <person name="Makela M.R."/>
            <person name="Sandor L."/>
            <person name="Spatafora J.W."/>
            <person name="Grigoriev I.V."/>
            <person name="Hibbett D.S."/>
        </authorList>
    </citation>
    <scope>NUCLEOTIDE SEQUENCE [LARGE SCALE GENOMIC DNA]</scope>
    <source>
        <strain evidence="2 3">3A-2</strain>
    </source>
</reference>
<feature type="region of interest" description="Disordered" evidence="1">
    <location>
        <begin position="228"/>
        <end position="371"/>
    </location>
</feature>
<feature type="region of interest" description="Disordered" evidence="1">
    <location>
        <begin position="631"/>
        <end position="752"/>
    </location>
</feature>
<feature type="compositionally biased region" description="Polar residues" evidence="1">
    <location>
        <begin position="156"/>
        <end position="165"/>
    </location>
</feature>
<feature type="region of interest" description="Disordered" evidence="1">
    <location>
        <begin position="392"/>
        <end position="416"/>
    </location>
</feature>
<protein>
    <submittedName>
        <fullName evidence="2">Uncharacterized protein</fullName>
    </submittedName>
</protein>
<dbReference type="OrthoDB" id="2138242at2759"/>